<dbReference type="PANTHER" id="PTHR43092">
    <property type="entry name" value="L-CYSTEINE DESULFHYDRASE"/>
    <property type="match status" value="1"/>
</dbReference>
<feature type="domain" description="Aminotransferase class V" evidence="2">
    <location>
        <begin position="74"/>
        <end position="262"/>
    </location>
</feature>
<gene>
    <name evidence="3" type="ORF">EK21DRAFT_103766</name>
</gene>
<evidence type="ECO:0000313" key="4">
    <source>
        <dbReference type="Proteomes" id="UP000799777"/>
    </source>
</evidence>
<dbReference type="AlphaFoldDB" id="A0A9P4H0L7"/>
<evidence type="ECO:0000256" key="1">
    <source>
        <dbReference type="ARBA" id="ARBA00022898"/>
    </source>
</evidence>
<dbReference type="PANTHER" id="PTHR43092:SF2">
    <property type="entry name" value="HERCYNYLCYSTEINE SULFOXIDE LYASE"/>
    <property type="match status" value="1"/>
</dbReference>
<comment type="caution">
    <text evidence="3">The sequence shown here is derived from an EMBL/GenBank/DDBJ whole genome shotgun (WGS) entry which is preliminary data.</text>
</comment>
<proteinExistence type="predicted"/>
<accession>A0A9P4H0L7</accession>
<keyword evidence="4" id="KW-1185">Reference proteome</keyword>
<reference evidence="3" key="1">
    <citation type="journal article" date="2020" name="Stud. Mycol.">
        <title>101 Dothideomycetes genomes: a test case for predicting lifestyles and emergence of pathogens.</title>
        <authorList>
            <person name="Haridas S."/>
            <person name="Albert R."/>
            <person name="Binder M."/>
            <person name="Bloem J."/>
            <person name="Labutti K."/>
            <person name="Salamov A."/>
            <person name="Andreopoulos B."/>
            <person name="Baker S."/>
            <person name="Barry K."/>
            <person name="Bills G."/>
            <person name="Bluhm B."/>
            <person name="Cannon C."/>
            <person name="Castanera R."/>
            <person name="Culley D."/>
            <person name="Daum C."/>
            <person name="Ezra D."/>
            <person name="Gonzalez J."/>
            <person name="Henrissat B."/>
            <person name="Kuo A."/>
            <person name="Liang C."/>
            <person name="Lipzen A."/>
            <person name="Lutzoni F."/>
            <person name="Magnuson J."/>
            <person name="Mondo S."/>
            <person name="Nolan M."/>
            <person name="Ohm R."/>
            <person name="Pangilinan J."/>
            <person name="Park H.-J."/>
            <person name="Ramirez L."/>
            <person name="Alfaro M."/>
            <person name="Sun H."/>
            <person name="Tritt A."/>
            <person name="Yoshinaga Y."/>
            <person name="Zwiers L.-H."/>
            <person name="Turgeon B."/>
            <person name="Goodwin S."/>
            <person name="Spatafora J."/>
            <person name="Crous P."/>
            <person name="Grigoriev I."/>
        </authorList>
    </citation>
    <scope>NUCLEOTIDE SEQUENCE</scope>
    <source>
        <strain evidence="3">CBS 110217</strain>
    </source>
</reference>
<sequence length="456" mass="50520">MTQLQELDVRTKDGVKFGRELREKEFLFQKGYLNLNHGSFGTYPRSVRDKLRSLQDAAEARPDSFIRYEYPVLLDQSRSAIAKLLNAPTRTLVFVPNATTGVNTVLRNLVFQPGDHILYFATIYGACEKTVSYITETTPASAVKIQYSYPVEDDWLVSEFHRAVKDVESKGGKVKVAIFDTVVSMPGVRVPFERLTKACKEAGVLSCIDGAHAVGHVEIDLSELDPDFFVSNCHKWLLVPRGCAVFYVPVRNQVLMRSTLPTSHGFAPKGTTIASPLPKSAFVDESKTAYVSNFEFVGTIDNAPYLCIPEGLKFREGLGGEEVIRKYCWTLAQQGAKLVGKELGTEVLENSTNTLGRCCLSNVRLPISVATAQAYAAKAGVEEAGVGGVVRDWLSKTLIDDYGTFIQSLFYNGAWWARLSGQVYLEMADFEWAAETLKKVCTRVEAGEWTGKNSKL</sequence>
<dbReference type="InterPro" id="IPR015424">
    <property type="entry name" value="PyrdxlP-dep_Trfase"/>
</dbReference>
<evidence type="ECO:0000259" key="2">
    <source>
        <dbReference type="Pfam" id="PF00266"/>
    </source>
</evidence>
<dbReference type="Gene3D" id="3.40.640.10">
    <property type="entry name" value="Type I PLP-dependent aspartate aminotransferase-like (Major domain)"/>
    <property type="match status" value="1"/>
</dbReference>
<dbReference type="Pfam" id="PF00266">
    <property type="entry name" value="Aminotran_5"/>
    <property type="match status" value="1"/>
</dbReference>
<dbReference type="EMBL" id="ML978260">
    <property type="protein sequence ID" value="KAF2025646.1"/>
    <property type="molecule type" value="Genomic_DNA"/>
</dbReference>
<dbReference type="Proteomes" id="UP000799777">
    <property type="component" value="Unassembled WGS sequence"/>
</dbReference>
<name>A0A9P4H0L7_9PLEO</name>
<protein>
    <submittedName>
        <fullName evidence="3">PLP-dependent transferase</fullName>
    </submittedName>
</protein>
<dbReference type="SUPFAM" id="SSF53383">
    <property type="entry name" value="PLP-dependent transferases"/>
    <property type="match status" value="1"/>
</dbReference>
<dbReference type="InterPro" id="IPR000192">
    <property type="entry name" value="Aminotrans_V_dom"/>
</dbReference>
<dbReference type="GO" id="GO:0016740">
    <property type="term" value="F:transferase activity"/>
    <property type="evidence" value="ECO:0007669"/>
    <property type="project" value="UniProtKB-KW"/>
</dbReference>
<evidence type="ECO:0000313" key="3">
    <source>
        <dbReference type="EMBL" id="KAF2025646.1"/>
    </source>
</evidence>
<dbReference type="InterPro" id="IPR015421">
    <property type="entry name" value="PyrdxlP-dep_Trfase_major"/>
</dbReference>
<dbReference type="OrthoDB" id="5978656at2759"/>
<keyword evidence="1" id="KW-0663">Pyridoxal phosphate</keyword>
<organism evidence="3 4">
    <name type="scientific">Setomelanomma holmii</name>
    <dbReference type="NCBI Taxonomy" id="210430"/>
    <lineage>
        <taxon>Eukaryota</taxon>
        <taxon>Fungi</taxon>
        <taxon>Dikarya</taxon>
        <taxon>Ascomycota</taxon>
        <taxon>Pezizomycotina</taxon>
        <taxon>Dothideomycetes</taxon>
        <taxon>Pleosporomycetidae</taxon>
        <taxon>Pleosporales</taxon>
        <taxon>Pleosporineae</taxon>
        <taxon>Phaeosphaeriaceae</taxon>
        <taxon>Setomelanomma</taxon>
    </lineage>
</organism>
<keyword evidence="3" id="KW-0808">Transferase</keyword>